<evidence type="ECO:0000256" key="6">
    <source>
        <dbReference type="ARBA" id="ARBA00022957"/>
    </source>
</evidence>
<comment type="caution">
    <text evidence="17">The sequence shown here is derived from an EMBL/GenBank/DDBJ whole genome shotgun (WGS) entry which is preliminary data.</text>
</comment>
<feature type="transmembrane region" description="Helical" evidence="14">
    <location>
        <begin position="414"/>
        <end position="434"/>
    </location>
</feature>
<keyword evidence="3 14" id="KW-0812">Transmembrane</keyword>
<feature type="transmembrane region" description="Helical" evidence="14">
    <location>
        <begin position="209"/>
        <end position="229"/>
    </location>
</feature>
<comment type="similarity">
    <text evidence="2 14">Belongs to the complex I subunit 4 family.</text>
</comment>
<dbReference type="InterPro" id="IPR003918">
    <property type="entry name" value="NADH_UbQ_OxRdtase"/>
</dbReference>
<dbReference type="EC" id="7.1.1.-" evidence="14"/>
<comment type="subcellular location">
    <subcellularLocation>
        <location evidence="14">Cellular thylakoid membrane</location>
        <topology evidence="14">Multi-pass membrane protein</topology>
    </subcellularLocation>
    <subcellularLocation>
        <location evidence="1">Endomembrane system</location>
        <topology evidence="1">Multi-pass membrane protein</topology>
    </subcellularLocation>
    <subcellularLocation>
        <location evidence="15">Membrane</location>
        <topology evidence="15">Multi-pass membrane protein</topology>
    </subcellularLocation>
</comment>
<evidence type="ECO:0000256" key="13">
    <source>
        <dbReference type="ARBA" id="ARBA00048026"/>
    </source>
</evidence>
<evidence type="ECO:0000256" key="4">
    <source>
        <dbReference type="ARBA" id="ARBA00022719"/>
    </source>
</evidence>
<name>A0AAV3XER4_9CYAN</name>
<feature type="transmembrane region" description="Helical" evidence="14">
    <location>
        <begin position="6"/>
        <end position="26"/>
    </location>
</feature>
<dbReference type="InterPro" id="IPR001750">
    <property type="entry name" value="ND/Mrp_TM"/>
</dbReference>
<accession>A0AAV3XER4</accession>
<organism evidence="17 18">
    <name type="scientific">Microseira wollei NIES-4236</name>
    <dbReference type="NCBI Taxonomy" id="2530354"/>
    <lineage>
        <taxon>Bacteria</taxon>
        <taxon>Bacillati</taxon>
        <taxon>Cyanobacteriota</taxon>
        <taxon>Cyanophyceae</taxon>
        <taxon>Oscillatoriophycideae</taxon>
        <taxon>Aerosakkonematales</taxon>
        <taxon>Aerosakkonemataceae</taxon>
        <taxon>Microseira</taxon>
    </lineage>
</organism>
<dbReference type="GO" id="GO:0042773">
    <property type="term" value="P:ATP synthesis coupled electron transport"/>
    <property type="evidence" value="ECO:0007669"/>
    <property type="project" value="InterPro"/>
</dbReference>
<feature type="transmembrane region" description="Helical" evidence="14">
    <location>
        <begin position="86"/>
        <end position="106"/>
    </location>
</feature>
<comment type="catalytic activity">
    <reaction evidence="13 14">
        <text>a plastoquinone + NADH + (n+1) H(+)(in) = a plastoquinol + NAD(+) + n H(+)(out)</text>
        <dbReference type="Rhea" id="RHEA:42608"/>
        <dbReference type="Rhea" id="RHEA-COMP:9561"/>
        <dbReference type="Rhea" id="RHEA-COMP:9562"/>
        <dbReference type="ChEBI" id="CHEBI:15378"/>
        <dbReference type="ChEBI" id="CHEBI:17757"/>
        <dbReference type="ChEBI" id="CHEBI:57540"/>
        <dbReference type="ChEBI" id="CHEBI:57945"/>
        <dbReference type="ChEBI" id="CHEBI:62192"/>
    </reaction>
</comment>
<dbReference type="Pfam" id="PF00361">
    <property type="entry name" value="Proton_antipo_M"/>
    <property type="match status" value="1"/>
</dbReference>
<feature type="transmembrane region" description="Helical" evidence="14">
    <location>
        <begin position="33"/>
        <end position="53"/>
    </location>
</feature>
<feature type="transmembrane region" description="Helical" evidence="14">
    <location>
        <begin position="488"/>
        <end position="507"/>
    </location>
</feature>
<dbReference type="GO" id="GO:0016655">
    <property type="term" value="F:oxidoreductase activity, acting on NAD(P)H, quinone or similar compound as acceptor"/>
    <property type="evidence" value="ECO:0007669"/>
    <property type="project" value="UniProtKB-UniRule"/>
</dbReference>
<dbReference type="RefSeq" id="WP_307731552.1">
    <property type="nucleotide sequence ID" value="NZ_BLAY01000098.1"/>
</dbReference>
<dbReference type="GO" id="GO:0048039">
    <property type="term" value="F:ubiquinone binding"/>
    <property type="evidence" value="ECO:0007669"/>
    <property type="project" value="TreeGrafter"/>
</dbReference>
<dbReference type="GO" id="GO:0015990">
    <property type="term" value="P:electron transport coupled proton transport"/>
    <property type="evidence" value="ECO:0007669"/>
    <property type="project" value="TreeGrafter"/>
</dbReference>
<proteinExistence type="inferred from homology"/>
<evidence type="ECO:0000256" key="3">
    <source>
        <dbReference type="ARBA" id="ARBA00022692"/>
    </source>
</evidence>
<evidence type="ECO:0000256" key="8">
    <source>
        <dbReference type="ARBA" id="ARBA00022989"/>
    </source>
</evidence>
<feature type="transmembrane region" description="Helical" evidence="14">
    <location>
        <begin position="335"/>
        <end position="353"/>
    </location>
</feature>
<dbReference type="NCBIfam" id="TIGR01972">
    <property type="entry name" value="NDH_I_M"/>
    <property type="match status" value="1"/>
</dbReference>
<evidence type="ECO:0000313" key="18">
    <source>
        <dbReference type="Proteomes" id="UP001050975"/>
    </source>
</evidence>
<keyword evidence="4 14" id="KW-0874">Quinone</keyword>
<keyword evidence="8 14" id="KW-1133">Transmembrane helix</keyword>
<evidence type="ECO:0000256" key="12">
    <source>
        <dbReference type="ARBA" id="ARBA00047726"/>
    </source>
</evidence>
<dbReference type="Proteomes" id="UP001050975">
    <property type="component" value="Unassembled WGS sequence"/>
</dbReference>
<dbReference type="InterPro" id="IPR022997">
    <property type="entry name" value="NADH_Q_OxRdtase_chain4"/>
</dbReference>
<dbReference type="GO" id="GO:0003954">
    <property type="term" value="F:NADH dehydrogenase activity"/>
    <property type="evidence" value="ECO:0007669"/>
    <property type="project" value="TreeGrafter"/>
</dbReference>
<feature type="transmembrane region" description="Helical" evidence="14">
    <location>
        <begin position="168"/>
        <end position="189"/>
    </location>
</feature>
<dbReference type="InterPro" id="IPR010227">
    <property type="entry name" value="NADH_Q_OxRdtase_chainM/4"/>
</dbReference>
<evidence type="ECO:0000256" key="15">
    <source>
        <dbReference type="RuleBase" id="RU000320"/>
    </source>
</evidence>
<dbReference type="GO" id="GO:0031676">
    <property type="term" value="C:plasma membrane-derived thylakoid membrane"/>
    <property type="evidence" value="ECO:0007669"/>
    <property type="project" value="UniProtKB-SubCell"/>
</dbReference>
<sequence length="560" mass="60916">MMDQFPWLTAIILLPLVASMLIPFLPDKEGKQVRWYALGVGIADFFLMCYAFWKHYDASSATFQLAEKYAWVPELGLNWAVSVDGVSVPLVLLAGLVTTLSMFAAWQVDRKPRLFYCLMLVLYSAQIGVFVAQDILLLFIAWEVELIPVYLLVSIWGGKNRRYAATKFLLYTAAASIFILVAGLAMAFYGDNMTFDMVELGLKNYPLGLELLLYAGLLVAFGVKLAIFPMHTWLPDAHGEASAPVSMILAGVLLKMGGYGLIRLNMELLPDAHVYFAPILAMLGVINIIYGALNSFAQTNMKRRLAFSSISHMGFVLLGIASYTDLGISGAMLQMISHGLIAAVLFFLAGVTYDRTHTMAMNEMGNMGQVMPKVFALFTVGAMASLALPGMSGFVSELAVFLGVTNSDIYSSPFRIVTVFLAAVGLILTPVYLLSMLRQVFYNPGAAPACVLGGATNSKNGDDEAVCFGTSCVLPGNAVYNDAKPRELFIAACFFVLIIGIGVYPKLATQIYDAKTVAVNAQMRQSYTQVAQKNSQFYAKKVLAPSIAESKVAPVLGIIE</sequence>
<reference evidence="17" key="1">
    <citation type="submission" date="2019-10" db="EMBL/GenBank/DDBJ databases">
        <title>Draft genome sequece of Microseira wollei NIES-4236.</title>
        <authorList>
            <person name="Yamaguchi H."/>
            <person name="Suzuki S."/>
            <person name="Kawachi M."/>
        </authorList>
    </citation>
    <scope>NUCLEOTIDE SEQUENCE</scope>
    <source>
        <strain evidence="17">NIES-4236</strain>
    </source>
</reference>
<dbReference type="NCBIfam" id="NF009212">
    <property type="entry name" value="PRK12561.1"/>
    <property type="match status" value="1"/>
</dbReference>
<evidence type="ECO:0000256" key="7">
    <source>
        <dbReference type="ARBA" id="ARBA00022967"/>
    </source>
</evidence>
<keyword evidence="9 14" id="KW-0520">NAD</keyword>
<protein>
    <recommendedName>
        <fullName evidence="14">NAD(P)H-quinone oxidoreductase chain 4</fullName>
        <ecNumber evidence="14">7.1.1.-</ecNumber>
    </recommendedName>
    <alternativeName>
        <fullName evidence="14">NAD(P)H dehydrogenase I, chain 4</fullName>
    </alternativeName>
    <alternativeName>
        <fullName evidence="14">NDH-1, chain 4</fullName>
    </alternativeName>
</protein>
<keyword evidence="18" id="KW-1185">Reference proteome</keyword>
<dbReference type="AlphaFoldDB" id="A0AAV3XER4"/>
<feature type="transmembrane region" description="Helical" evidence="14">
    <location>
        <begin position="274"/>
        <end position="293"/>
    </location>
</feature>
<feature type="domain" description="NADH:quinone oxidoreductase/Mrp antiporter transmembrane" evidence="16">
    <location>
        <begin position="132"/>
        <end position="410"/>
    </location>
</feature>
<dbReference type="GO" id="GO:0008137">
    <property type="term" value="F:NADH dehydrogenase (ubiquinone) activity"/>
    <property type="evidence" value="ECO:0007669"/>
    <property type="project" value="InterPro"/>
</dbReference>
<feature type="transmembrane region" description="Helical" evidence="14">
    <location>
        <begin position="137"/>
        <end position="156"/>
    </location>
</feature>
<evidence type="ECO:0000256" key="11">
    <source>
        <dbReference type="ARBA" id="ARBA00025624"/>
    </source>
</evidence>
<comment type="catalytic activity">
    <reaction evidence="12 14">
        <text>a plastoquinone + NADPH + (n+1) H(+)(in) = a plastoquinol + NADP(+) + n H(+)(out)</text>
        <dbReference type="Rhea" id="RHEA:42612"/>
        <dbReference type="Rhea" id="RHEA-COMP:9561"/>
        <dbReference type="Rhea" id="RHEA-COMP:9562"/>
        <dbReference type="ChEBI" id="CHEBI:15378"/>
        <dbReference type="ChEBI" id="CHEBI:17757"/>
        <dbReference type="ChEBI" id="CHEBI:57783"/>
        <dbReference type="ChEBI" id="CHEBI:58349"/>
        <dbReference type="ChEBI" id="CHEBI:62192"/>
    </reaction>
</comment>
<keyword evidence="7 14" id="KW-1278">Translocase</keyword>
<dbReference type="PRINTS" id="PR01437">
    <property type="entry name" value="NUOXDRDTASE4"/>
</dbReference>
<gene>
    <name evidence="14" type="primary">ndhD</name>
    <name evidence="17" type="ORF">MiSe_55240</name>
</gene>
<evidence type="ECO:0000256" key="5">
    <source>
        <dbReference type="ARBA" id="ARBA00022857"/>
    </source>
</evidence>
<dbReference type="HAMAP" id="MF_00491">
    <property type="entry name" value="NDH1_NuoM"/>
    <property type="match status" value="1"/>
</dbReference>
<keyword evidence="10 14" id="KW-0472">Membrane</keyword>
<evidence type="ECO:0000259" key="16">
    <source>
        <dbReference type="Pfam" id="PF00361"/>
    </source>
</evidence>
<dbReference type="EMBL" id="BLAY01000098">
    <property type="protein sequence ID" value="GET40713.1"/>
    <property type="molecule type" value="Genomic_DNA"/>
</dbReference>
<keyword evidence="5 14" id="KW-0521">NADP</keyword>
<evidence type="ECO:0000256" key="2">
    <source>
        <dbReference type="ARBA" id="ARBA00009025"/>
    </source>
</evidence>
<dbReference type="PANTHER" id="PTHR43507">
    <property type="entry name" value="NADH-UBIQUINONE OXIDOREDUCTASE CHAIN 4"/>
    <property type="match status" value="1"/>
</dbReference>
<comment type="function">
    <text evidence="11 14">NDH-1 shuttles electrons from NAD(P)H, via FMN and iron-sulfur (Fe-S) centers, to quinones in the respiratory chain. The immediate electron acceptor for the enzyme in this species is believed to be plastoquinone. Couples the redox reaction to proton translocation (for every two electrons transferred, four hydrogen ions are translocated across the cytoplasmic membrane), and thus conserves the redox energy in a proton gradient.</text>
</comment>
<evidence type="ECO:0000256" key="9">
    <source>
        <dbReference type="ARBA" id="ARBA00023027"/>
    </source>
</evidence>
<evidence type="ECO:0000256" key="10">
    <source>
        <dbReference type="ARBA" id="ARBA00023136"/>
    </source>
</evidence>
<evidence type="ECO:0000256" key="1">
    <source>
        <dbReference type="ARBA" id="ARBA00004127"/>
    </source>
</evidence>
<keyword evidence="6 14" id="KW-0618">Plastoquinone</keyword>
<evidence type="ECO:0000256" key="14">
    <source>
        <dbReference type="HAMAP-Rule" id="MF_00491"/>
    </source>
</evidence>
<feature type="transmembrane region" description="Helical" evidence="14">
    <location>
        <begin position="305"/>
        <end position="323"/>
    </location>
</feature>
<keyword evidence="14" id="KW-0793">Thylakoid</keyword>
<feature type="transmembrane region" description="Helical" evidence="14">
    <location>
        <begin position="241"/>
        <end position="262"/>
    </location>
</feature>
<feature type="transmembrane region" description="Helical" evidence="14">
    <location>
        <begin position="374"/>
        <end position="394"/>
    </location>
</feature>
<feature type="transmembrane region" description="Helical" evidence="14">
    <location>
        <begin position="113"/>
        <end position="131"/>
    </location>
</feature>
<evidence type="ECO:0000313" key="17">
    <source>
        <dbReference type="EMBL" id="GET40713.1"/>
    </source>
</evidence>
<dbReference type="GO" id="GO:0012505">
    <property type="term" value="C:endomembrane system"/>
    <property type="evidence" value="ECO:0007669"/>
    <property type="project" value="UniProtKB-SubCell"/>
</dbReference>
<dbReference type="PANTHER" id="PTHR43507:SF21">
    <property type="entry name" value="NAD(P)H-QUINONE OXIDOREDUCTASE CHAIN 4, CHLOROPLASTIC"/>
    <property type="match status" value="1"/>
</dbReference>